<feature type="region of interest" description="Disordered" evidence="1">
    <location>
        <begin position="1"/>
        <end position="56"/>
    </location>
</feature>
<organism evidence="2 3">
    <name type="scientific">Channa striata</name>
    <name type="common">Snakehead murrel</name>
    <name type="synonym">Ophicephalus striatus</name>
    <dbReference type="NCBI Taxonomy" id="64152"/>
    <lineage>
        <taxon>Eukaryota</taxon>
        <taxon>Metazoa</taxon>
        <taxon>Chordata</taxon>
        <taxon>Craniata</taxon>
        <taxon>Vertebrata</taxon>
        <taxon>Euteleostomi</taxon>
        <taxon>Actinopterygii</taxon>
        <taxon>Neopterygii</taxon>
        <taxon>Teleostei</taxon>
        <taxon>Neoteleostei</taxon>
        <taxon>Acanthomorphata</taxon>
        <taxon>Anabantaria</taxon>
        <taxon>Anabantiformes</taxon>
        <taxon>Channoidei</taxon>
        <taxon>Channidae</taxon>
        <taxon>Channa</taxon>
    </lineage>
</organism>
<comment type="caution">
    <text evidence="2">The sequence shown here is derived from an EMBL/GenBank/DDBJ whole genome shotgun (WGS) entry which is preliminary data.</text>
</comment>
<evidence type="ECO:0000313" key="2">
    <source>
        <dbReference type="EMBL" id="KAK2844999.1"/>
    </source>
</evidence>
<dbReference type="EMBL" id="JAUPFM010000008">
    <property type="protein sequence ID" value="KAK2844999.1"/>
    <property type="molecule type" value="Genomic_DNA"/>
</dbReference>
<gene>
    <name evidence="2" type="ORF">Q5P01_011658</name>
</gene>
<accession>A0AA88MUS7</accession>
<evidence type="ECO:0000256" key="1">
    <source>
        <dbReference type="SAM" id="MobiDB-lite"/>
    </source>
</evidence>
<keyword evidence="3" id="KW-1185">Reference proteome</keyword>
<sequence>MVAAGGGMGVDEGAAQGRTGPEHPKQSPGDSLLPESRSPPNARTYAPTPSGFGILTNAGQSPAAAVWWSRELSEVLRSSVNTDPHCTLMCSGRS</sequence>
<protein>
    <submittedName>
        <fullName evidence="2">Uncharacterized protein</fullName>
    </submittedName>
</protein>
<dbReference type="Proteomes" id="UP001187415">
    <property type="component" value="Unassembled WGS sequence"/>
</dbReference>
<reference evidence="2" key="1">
    <citation type="submission" date="2023-07" db="EMBL/GenBank/DDBJ databases">
        <title>Chromosome-level Genome Assembly of Striped Snakehead (Channa striata).</title>
        <authorList>
            <person name="Liu H."/>
        </authorList>
    </citation>
    <scope>NUCLEOTIDE SEQUENCE</scope>
    <source>
        <strain evidence="2">Gz</strain>
        <tissue evidence="2">Muscle</tissue>
    </source>
</reference>
<name>A0AA88MUS7_CHASR</name>
<evidence type="ECO:0000313" key="3">
    <source>
        <dbReference type="Proteomes" id="UP001187415"/>
    </source>
</evidence>
<dbReference type="AlphaFoldDB" id="A0AA88MUS7"/>
<proteinExistence type="predicted"/>
<feature type="compositionally biased region" description="Gly residues" evidence="1">
    <location>
        <begin position="1"/>
        <end position="10"/>
    </location>
</feature>